<evidence type="ECO:0000256" key="2">
    <source>
        <dbReference type="SAM" id="SignalP"/>
    </source>
</evidence>
<evidence type="ECO:0000313" key="4">
    <source>
        <dbReference type="Proteomes" id="UP001151088"/>
    </source>
</evidence>
<dbReference type="EMBL" id="JANTHZ010000010">
    <property type="protein sequence ID" value="MCS0497183.1"/>
    <property type="molecule type" value="Genomic_DNA"/>
</dbReference>
<dbReference type="PROSITE" id="PS00191">
    <property type="entry name" value="CYTOCHROME_B5_1"/>
    <property type="match status" value="1"/>
</dbReference>
<dbReference type="SUPFAM" id="SSF53850">
    <property type="entry name" value="Periplasmic binding protein-like II"/>
    <property type="match status" value="1"/>
</dbReference>
<keyword evidence="4" id="KW-1185">Reference proteome</keyword>
<accession>A0A9X2T8G9</accession>
<evidence type="ECO:0000256" key="1">
    <source>
        <dbReference type="ARBA" id="ARBA00006987"/>
    </source>
</evidence>
<dbReference type="PANTHER" id="PTHR42928">
    <property type="entry name" value="TRICARBOXYLATE-BINDING PROTEIN"/>
    <property type="match status" value="1"/>
</dbReference>
<dbReference type="RefSeq" id="WP_258734336.1">
    <property type="nucleotide sequence ID" value="NZ_JANTHZ010000010.1"/>
</dbReference>
<dbReference type="PIRSF" id="PIRSF017082">
    <property type="entry name" value="YflP"/>
    <property type="match status" value="1"/>
</dbReference>
<dbReference type="InterPro" id="IPR018506">
    <property type="entry name" value="Cyt_B5_heme-BS"/>
</dbReference>
<dbReference type="InterPro" id="IPR042100">
    <property type="entry name" value="Bug_dom1"/>
</dbReference>
<dbReference type="Gene3D" id="3.40.190.150">
    <property type="entry name" value="Bordetella uptake gene, domain 1"/>
    <property type="match status" value="1"/>
</dbReference>
<organism evidence="3 4">
    <name type="scientific">Ancylobacter mangrovi</name>
    <dbReference type="NCBI Taxonomy" id="2972472"/>
    <lineage>
        <taxon>Bacteria</taxon>
        <taxon>Pseudomonadati</taxon>
        <taxon>Pseudomonadota</taxon>
        <taxon>Alphaproteobacteria</taxon>
        <taxon>Hyphomicrobiales</taxon>
        <taxon>Xanthobacteraceae</taxon>
        <taxon>Ancylobacter</taxon>
    </lineage>
</organism>
<dbReference type="CDD" id="cd07012">
    <property type="entry name" value="PBP2_Bug_TTT"/>
    <property type="match status" value="1"/>
</dbReference>
<dbReference type="Proteomes" id="UP001151088">
    <property type="component" value="Unassembled WGS sequence"/>
</dbReference>
<dbReference type="Gene3D" id="3.40.190.10">
    <property type="entry name" value="Periplasmic binding protein-like II"/>
    <property type="match status" value="1"/>
</dbReference>
<evidence type="ECO:0000313" key="3">
    <source>
        <dbReference type="EMBL" id="MCS0497183.1"/>
    </source>
</evidence>
<protein>
    <submittedName>
        <fullName evidence="3">Tripartite tricarboxylate transporter substrate binding protein</fullName>
    </submittedName>
</protein>
<feature type="chain" id="PRO_5040853106" evidence="2">
    <location>
        <begin position="21"/>
        <end position="312"/>
    </location>
</feature>
<dbReference type="InterPro" id="IPR005064">
    <property type="entry name" value="BUG"/>
</dbReference>
<keyword evidence="2" id="KW-0732">Signal</keyword>
<dbReference type="GO" id="GO:0020037">
    <property type="term" value="F:heme binding"/>
    <property type="evidence" value="ECO:0007669"/>
    <property type="project" value="InterPro"/>
</dbReference>
<gene>
    <name evidence="3" type="ORF">NVS89_19020</name>
</gene>
<comment type="caution">
    <text evidence="3">The sequence shown here is derived from an EMBL/GenBank/DDBJ whole genome shotgun (WGS) entry which is preliminary data.</text>
</comment>
<reference evidence="3" key="1">
    <citation type="submission" date="2022-08" db="EMBL/GenBank/DDBJ databases">
        <authorList>
            <person name="Li F."/>
        </authorList>
    </citation>
    <scope>NUCLEOTIDE SEQUENCE</scope>
    <source>
        <strain evidence="3">MQZ15Z-1</strain>
    </source>
</reference>
<feature type="signal peptide" evidence="2">
    <location>
        <begin position="1"/>
        <end position="20"/>
    </location>
</feature>
<dbReference type="AlphaFoldDB" id="A0A9X2T8G9"/>
<dbReference type="Pfam" id="PF03401">
    <property type="entry name" value="TctC"/>
    <property type="match status" value="1"/>
</dbReference>
<comment type="similarity">
    <text evidence="1">Belongs to the UPF0065 (bug) family.</text>
</comment>
<dbReference type="PANTHER" id="PTHR42928:SF5">
    <property type="entry name" value="BLR1237 PROTEIN"/>
    <property type="match status" value="1"/>
</dbReference>
<name>A0A9X2T8G9_9HYPH</name>
<sequence length="312" mass="32561">MKFSTLVMAAACLSLTPALAKADYPDHPIQVIVGFSAGGGMDSTIRTIAPTLEKILGQPIVVINKPGAGGALAWTEVARAKPDGYTLGSVNYPAVSGVTAGGGLPFDPMKTFAFLGNVMVDPAVAVVSNKSPYKSMKDVVAYLKEHPGGLSYGATGSMSLDGLTVLALDRTAGAKFRVVNFAGTAEQATALLGGHVDAVGLAVSEVQPFLDQVRVLGVGGTSESDLLPGVKTFAEQGFTLPINESSRGMLAPAGVDPAILKKLRDAIKQATQDPEYLARAKKVSQQITYRSPEQVRTAVEDQITFLKDALKK</sequence>
<proteinExistence type="inferred from homology"/>